<name>A0A1H6NSN4_9PSED</name>
<dbReference type="InterPro" id="IPR018247">
    <property type="entry name" value="EF_Hand_1_Ca_BS"/>
</dbReference>
<evidence type="ECO:0000313" key="3">
    <source>
        <dbReference type="Proteomes" id="UP000182272"/>
    </source>
</evidence>
<dbReference type="Proteomes" id="UP000182272">
    <property type="component" value="Chromosome I"/>
</dbReference>
<dbReference type="Pfam" id="PF13499">
    <property type="entry name" value="EF-hand_7"/>
    <property type="match status" value="1"/>
</dbReference>
<gene>
    <name evidence="2" type="ORF">SAMN05216581_2702</name>
</gene>
<dbReference type="Pfam" id="PF13405">
    <property type="entry name" value="EF-hand_6"/>
    <property type="match status" value="1"/>
</dbReference>
<dbReference type="RefSeq" id="WP_019360344.1">
    <property type="nucleotide sequence ID" value="NZ_CP087202.1"/>
</dbReference>
<feature type="domain" description="EF-hand" evidence="1">
    <location>
        <begin position="97"/>
        <end position="132"/>
    </location>
</feature>
<proteinExistence type="predicted"/>
<dbReference type="OrthoDB" id="7031346at2"/>
<dbReference type="InterPro" id="IPR011992">
    <property type="entry name" value="EF-hand-dom_pair"/>
</dbReference>
<feature type="domain" description="EF-hand" evidence="1">
    <location>
        <begin position="23"/>
        <end position="58"/>
    </location>
</feature>
<dbReference type="InterPro" id="IPR002048">
    <property type="entry name" value="EF_hand_dom"/>
</dbReference>
<organism evidence="2 3">
    <name type="scientific">Pseudomonas asplenii</name>
    <dbReference type="NCBI Taxonomy" id="53407"/>
    <lineage>
        <taxon>Bacteria</taxon>
        <taxon>Pseudomonadati</taxon>
        <taxon>Pseudomonadota</taxon>
        <taxon>Gammaproteobacteria</taxon>
        <taxon>Pseudomonadales</taxon>
        <taxon>Pseudomonadaceae</taxon>
        <taxon>Pseudomonas</taxon>
    </lineage>
</organism>
<dbReference type="PANTHER" id="PTHR10827:SF89">
    <property type="entry name" value="EF-HAND DOMAIN-CONTAINING PROTEIN"/>
    <property type="match status" value="1"/>
</dbReference>
<dbReference type="SUPFAM" id="SSF47473">
    <property type="entry name" value="EF-hand"/>
    <property type="match status" value="2"/>
</dbReference>
<dbReference type="EMBL" id="LT629972">
    <property type="protein sequence ID" value="SEI14008.1"/>
    <property type="molecule type" value="Genomic_DNA"/>
</dbReference>
<protein>
    <submittedName>
        <fullName evidence="2">Ca2+-binding protein, EF-hand superfamily</fullName>
    </submittedName>
</protein>
<dbReference type="Gene3D" id="1.10.238.10">
    <property type="entry name" value="EF-hand"/>
    <property type="match status" value="3"/>
</dbReference>
<reference evidence="2 3" key="1">
    <citation type="submission" date="2016-10" db="EMBL/GenBank/DDBJ databases">
        <authorList>
            <person name="de Groot N.N."/>
        </authorList>
    </citation>
    <scope>NUCLEOTIDE SEQUENCE [LARGE SCALE GENOMIC DNA]</scope>
    <source>
        <strain evidence="2 3">LMG 2158</strain>
    </source>
</reference>
<sequence>MIGSVSSLLSYVGYNSTTTATQRQQQFQKQLLAKLDTNGDGSISQDELKTAQSKDGDNKLLADLSQNFTSLDSDSSGGISLDELAALKRPEHGDRAPDTQLADALLKALDSNGDGTLSNDELATGLSNAGSNADSTSLFSALDKDSSGSLSVDELAAAFAPPAPPVQLSSSQLFSQLDTDGDGSISQAELASALQGSTDSSSNCAVTTDSTTTVSTGDTASALLLKALADASGTSTSTTQKAQDNIAEALSRLMVSLNTQYQNRNTVTATSSTAAAA</sequence>
<dbReference type="SMART" id="SM00054">
    <property type="entry name" value="EFh"/>
    <property type="match status" value="5"/>
</dbReference>
<dbReference type="GO" id="GO:0005509">
    <property type="term" value="F:calcium ion binding"/>
    <property type="evidence" value="ECO:0007669"/>
    <property type="project" value="InterPro"/>
</dbReference>
<evidence type="ECO:0000259" key="1">
    <source>
        <dbReference type="PROSITE" id="PS50222"/>
    </source>
</evidence>
<dbReference type="PANTHER" id="PTHR10827">
    <property type="entry name" value="RETICULOCALBIN"/>
    <property type="match status" value="1"/>
</dbReference>
<dbReference type="AlphaFoldDB" id="A0A1H6NSN4"/>
<dbReference type="PROSITE" id="PS50222">
    <property type="entry name" value="EF_HAND_2"/>
    <property type="match status" value="4"/>
</dbReference>
<feature type="domain" description="EF-hand" evidence="1">
    <location>
        <begin position="138"/>
        <end position="165"/>
    </location>
</feature>
<dbReference type="NCBIfam" id="NF041410">
    <property type="entry name" value="XopAW"/>
    <property type="match status" value="1"/>
</dbReference>
<dbReference type="Pfam" id="PF13202">
    <property type="entry name" value="EF-hand_5"/>
    <property type="match status" value="1"/>
</dbReference>
<dbReference type="PROSITE" id="PS00018">
    <property type="entry name" value="EF_HAND_1"/>
    <property type="match status" value="4"/>
</dbReference>
<evidence type="ECO:0000313" key="2">
    <source>
        <dbReference type="EMBL" id="SEI14008.1"/>
    </source>
</evidence>
<feature type="domain" description="EF-hand" evidence="1">
    <location>
        <begin position="172"/>
        <end position="200"/>
    </location>
</feature>
<accession>A0A1H6NSN4</accession>